<dbReference type="Proteomes" id="UP001374535">
    <property type="component" value="Chromosome 9"/>
</dbReference>
<gene>
    <name evidence="1" type="ORF">V8G54_029927</name>
</gene>
<protein>
    <submittedName>
        <fullName evidence="1">Uncharacterized protein</fullName>
    </submittedName>
</protein>
<proteinExistence type="predicted"/>
<keyword evidence="2" id="KW-1185">Reference proteome</keyword>
<dbReference type="AlphaFoldDB" id="A0AAQ3MVE1"/>
<dbReference type="EMBL" id="CP144692">
    <property type="protein sequence ID" value="WVY97776.1"/>
    <property type="molecule type" value="Genomic_DNA"/>
</dbReference>
<reference evidence="1 2" key="1">
    <citation type="journal article" date="2023" name="Life. Sci Alliance">
        <title>Evolutionary insights into 3D genome organization and epigenetic landscape of Vigna mungo.</title>
        <authorList>
            <person name="Junaid A."/>
            <person name="Singh B."/>
            <person name="Bhatia S."/>
        </authorList>
    </citation>
    <scope>NUCLEOTIDE SEQUENCE [LARGE SCALE GENOMIC DNA]</scope>
    <source>
        <strain evidence="1">Urdbean</strain>
    </source>
</reference>
<sequence length="124" mass="14354">MQHPRTGSEGNYRASITRFRQQTQQRWILKSSESVQTEQLRKRVVFLGDLGFLPKKLHCRGISAFPYCHDASQVELDYLGLKVNLSLFGLKFKSSYSESKSKPNVETRGFGLKIEIDEFGRRLR</sequence>
<evidence type="ECO:0000313" key="2">
    <source>
        <dbReference type="Proteomes" id="UP001374535"/>
    </source>
</evidence>
<accession>A0AAQ3MVE1</accession>
<name>A0AAQ3MVE1_VIGMU</name>
<organism evidence="1 2">
    <name type="scientific">Vigna mungo</name>
    <name type="common">Black gram</name>
    <name type="synonym">Phaseolus mungo</name>
    <dbReference type="NCBI Taxonomy" id="3915"/>
    <lineage>
        <taxon>Eukaryota</taxon>
        <taxon>Viridiplantae</taxon>
        <taxon>Streptophyta</taxon>
        <taxon>Embryophyta</taxon>
        <taxon>Tracheophyta</taxon>
        <taxon>Spermatophyta</taxon>
        <taxon>Magnoliopsida</taxon>
        <taxon>eudicotyledons</taxon>
        <taxon>Gunneridae</taxon>
        <taxon>Pentapetalae</taxon>
        <taxon>rosids</taxon>
        <taxon>fabids</taxon>
        <taxon>Fabales</taxon>
        <taxon>Fabaceae</taxon>
        <taxon>Papilionoideae</taxon>
        <taxon>50 kb inversion clade</taxon>
        <taxon>NPAAA clade</taxon>
        <taxon>indigoferoid/millettioid clade</taxon>
        <taxon>Phaseoleae</taxon>
        <taxon>Vigna</taxon>
    </lineage>
</organism>
<evidence type="ECO:0000313" key="1">
    <source>
        <dbReference type="EMBL" id="WVY97776.1"/>
    </source>
</evidence>